<sequence length="254" mass="27872">MAFWHLKHRFKVLTTLCDADPSKIPGIVGACVALLNVCTMQGDLAPPRTWQSFVEDREAADTVEWADRVKGVYRQMRAWPTNGHALSGIADADGRSPLRLFAAAKGGLLHLPLGPSESRREQIADILSTWAFLCCPPARGRSDDFAKPFFHKQASLHPRSGSPCCRIQFSSLHALIGLPLAFLLSARTLRIPFPPEKARSGTWTSPVGSLLRPEALAPSGDWIGFEMGLCRSRWMSMIVSKLELLCSCCAGMNT</sequence>
<keyword evidence="2" id="KW-1185">Reference proteome</keyword>
<dbReference type="AlphaFoldDB" id="A0A4P9W2W3"/>
<evidence type="ECO:0000313" key="2">
    <source>
        <dbReference type="Proteomes" id="UP000269721"/>
    </source>
</evidence>
<name>A0A4P9W2W3_9FUNG</name>
<dbReference type="EMBL" id="KZ999371">
    <property type="protein sequence ID" value="RKO85148.1"/>
    <property type="molecule type" value="Genomic_DNA"/>
</dbReference>
<gene>
    <name evidence="1" type="ORF">BDK51DRAFT_36891</name>
</gene>
<organism evidence="1 2">
    <name type="scientific">Blyttiomyces helicus</name>
    <dbReference type="NCBI Taxonomy" id="388810"/>
    <lineage>
        <taxon>Eukaryota</taxon>
        <taxon>Fungi</taxon>
        <taxon>Fungi incertae sedis</taxon>
        <taxon>Chytridiomycota</taxon>
        <taxon>Chytridiomycota incertae sedis</taxon>
        <taxon>Chytridiomycetes</taxon>
        <taxon>Chytridiomycetes incertae sedis</taxon>
        <taxon>Blyttiomyces</taxon>
    </lineage>
</organism>
<dbReference type="Proteomes" id="UP000269721">
    <property type="component" value="Unassembled WGS sequence"/>
</dbReference>
<accession>A0A4P9W2W3</accession>
<proteinExistence type="predicted"/>
<protein>
    <submittedName>
        <fullName evidence="1">Uncharacterized protein</fullName>
    </submittedName>
</protein>
<reference evidence="2" key="1">
    <citation type="journal article" date="2018" name="Nat. Microbiol.">
        <title>Leveraging single-cell genomics to expand the fungal tree of life.</title>
        <authorList>
            <person name="Ahrendt S.R."/>
            <person name="Quandt C.A."/>
            <person name="Ciobanu D."/>
            <person name="Clum A."/>
            <person name="Salamov A."/>
            <person name="Andreopoulos B."/>
            <person name="Cheng J.F."/>
            <person name="Woyke T."/>
            <person name="Pelin A."/>
            <person name="Henrissat B."/>
            <person name="Reynolds N.K."/>
            <person name="Benny G.L."/>
            <person name="Smith M.E."/>
            <person name="James T.Y."/>
            <person name="Grigoriev I.V."/>
        </authorList>
    </citation>
    <scope>NUCLEOTIDE SEQUENCE [LARGE SCALE GENOMIC DNA]</scope>
</reference>
<evidence type="ECO:0000313" key="1">
    <source>
        <dbReference type="EMBL" id="RKO85148.1"/>
    </source>
</evidence>